<evidence type="ECO:0000259" key="8">
    <source>
        <dbReference type="PROSITE" id="PS50850"/>
    </source>
</evidence>
<feature type="transmembrane region" description="Helical" evidence="7">
    <location>
        <begin position="268"/>
        <end position="290"/>
    </location>
</feature>
<evidence type="ECO:0000313" key="10">
    <source>
        <dbReference type="Proteomes" id="UP000011863"/>
    </source>
</evidence>
<dbReference type="InterPro" id="IPR036259">
    <property type="entry name" value="MFS_trans_sf"/>
</dbReference>
<dbReference type="Proteomes" id="UP000011863">
    <property type="component" value="Chromosome"/>
</dbReference>
<keyword evidence="4 7" id="KW-0812">Transmembrane</keyword>
<feature type="domain" description="Major facilitator superfamily (MFS) profile" evidence="8">
    <location>
        <begin position="235"/>
        <end position="418"/>
    </location>
</feature>
<comment type="subcellular location">
    <subcellularLocation>
        <location evidence="1">Cell membrane</location>
        <topology evidence="1">Multi-pass membrane protein</topology>
    </subcellularLocation>
</comment>
<dbReference type="SUPFAM" id="SSF103473">
    <property type="entry name" value="MFS general substrate transporter"/>
    <property type="match status" value="1"/>
</dbReference>
<dbReference type="Gene3D" id="1.20.1250.20">
    <property type="entry name" value="MFS general substrate transporter like domains"/>
    <property type="match status" value="1"/>
</dbReference>
<evidence type="ECO:0000256" key="1">
    <source>
        <dbReference type="ARBA" id="ARBA00004651"/>
    </source>
</evidence>
<accession>A0A6C7E5W9</accession>
<keyword evidence="2" id="KW-0813">Transport</keyword>
<keyword evidence="6 7" id="KW-0472">Membrane</keyword>
<dbReference type="PROSITE" id="PS50850">
    <property type="entry name" value="MFS"/>
    <property type="match status" value="1"/>
</dbReference>
<dbReference type="CDD" id="cd06173">
    <property type="entry name" value="MFS_MefA_like"/>
    <property type="match status" value="1"/>
</dbReference>
<evidence type="ECO:0000256" key="6">
    <source>
        <dbReference type="ARBA" id="ARBA00023136"/>
    </source>
</evidence>
<dbReference type="AlphaFoldDB" id="A0A6C7E5W9"/>
<organism evidence="9 10">
    <name type="scientific">Ilumatobacter coccineus (strain NBRC 103263 / KCTC 29153 / YM16-304)</name>
    <dbReference type="NCBI Taxonomy" id="1313172"/>
    <lineage>
        <taxon>Bacteria</taxon>
        <taxon>Bacillati</taxon>
        <taxon>Actinomycetota</taxon>
        <taxon>Acidimicrobiia</taxon>
        <taxon>Acidimicrobiales</taxon>
        <taxon>Ilumatobacteraceae</taxon>
        <taxon>Ilumatobacter</taxon>
    </lineage>
</organism>
<evidence type="ECO:0000256" key="5">
    <source>
        <dbReference type="ARBA" id="ARBA00022989"/>
    </source>
</evidence>
<protein>
    <submittedName>
        <fullName evidence="9">Putative major facilitator superfamily transporter</fullName>
    </submittedName>
</protein>
<feature type="transmembrane region" description="Helical" evidence="7">
    <location>
        <begin position="238"/>
        <end position="262"/>
    </location>
</feature>
<evidence type="ECO:0000313" key="9">
    <source>
        <dbReference type="EMBL" id="BAN01900.1"/>
    </source>
</evidence>
<feature type="transmembrane region" description="Helical" evidence="7">
    <location>
        <begin position="368"/>
        <end position="386"/>
    </location>
</feature>
<proteinExistence type="predicted"/>
<feature type="transmembrane region" description="Helical" evidence="7">
    <location>
        <begin position="326"/>
        <end position="347"/>
    </location>
</feature>
<reference evidence="9 10" key="1">
    <citation type="journal article" date="2013" name="Int. J. Syst. Evol. Microbiol.">
        <title>Ilumatobacter nonamiense sp. nov. and Ilumatobacter coccineum sp. nov., isolated from seashore sand.</title>
        <authorList>
            <person name="Matsumoto A."/>
            <person name="Kasai H."/>
            <person name="Matsuo Y."/>
            <person name="Shizuri Y."/>
            <person name="Ichikawa N."/>
            <person name="Fujita N."/>
            <person name="Omura S."/>
            <person name="Takahashi Y."/>
        </authorList>
    </citation>
    <scope>NUCLEOTIDE SEQUENCE [LARGE SCALE GENOMIC DNA]</scope>
    <source>
        <strain evidence="10">NBRC 103263 / KCTC 29153 / YM16-304</strain>
    </source>
</reference>
<feature type="transmembrane region" description="Helical" evidence="7">
    <location>
        <begin position="392"/>
        <end position="410"/>
    </location>
</feature>
<dbReference type="PANTHER" id="PTHR23513">
    <property type="entry name" value="INTEGRAL MEMBRANE EFFLUX PROTEIN-RELATED"/>
    <property type="match status" value="1"/>
</dbReference>
<dbReference type="InterPro" id="IPR020846">
    <property type="entry name" value="MFS_dom"/>
</dbReference>
<evidence type="ECO:0000256" key="4">
    <source>
        <dbReference type="ARBA" id="ARBA00022692"/>
    </source>
</evidence>
<feature type="transmembrane region" description="Helical" evidence="7">
    <location>
        <begin position="51"/>
        <end position="72"/>
    </location>
</feature>
<dbReference type="GO" id="GO:0022857">
    <property type="term" value="F:transmembrane transporter activity"/>
    <property type="evidence" value="ECO:0007669"/>
    <property type="project" value="InterPro"/>
</dbReference>
<dbReference type="KEGG" id="aym:YM304_15860"/>
<feature type="transmembrane region" description="Helical" evidence="7">
    <location>
        <begin position="166"/>
        <end position="190"/>
    </location>
</feature>
<keyword evidence="10" id="KW-1185">Reference proteome</keyword>
<sequence>MQRALEAAFPSRMGRDYRWLVGSQWISNLGDGVSLAAGPLLVASQTRNPQLIALATALQWIPFLAFGLYAGVLADRVDRKRLIVVANLARGAVVAALAATVAFDAVSVWVVLVALFLAGVAEAFVDSTSNTLLPMVVDHADIGTGNSRLIFGQITINRLVGPPLGALLFTVGAAWPFAASTLLFVFGSVLTLRIATSMVPTDDAVDGIDPDAPGVRFRVRTDIVEGVRWLWNHPPVRTLTIMAVSFNVTFGAAWSILVLYALERLGLGAVGFGLLTTVGALGGLLGAGIYGRLERRFSIGQIMRAGLLIETFTHLGLALSTSPWTAMPIFFAFGMHEAIWGTVATSVRQRAVPTRFQGRVGAVYMTGGYGGLVVGAAIGGVIARVWGVTGPFWFGLVGSVLILVWIWRRLELIAHTTA</sequence>
<evidence type="ECO:0000256" key="2">
    <source>
        <dbReference type="ARBA" id="ARBA00022448"/>
    </source>
</evidence>
<dbReference type="EMBL" id="AP012057">
    <property type="protein sequence ID" value="BAN01900.1"/>
    <property type="molecule type" value="Genomic_DNA"/>
</dbReference>
<keyword evidence="5 7" id="KW-1133">Transmembrane helix</keyword>
<gene>
    <name evidence="9" type="ORF">YM304_15860</name>
</gene>
<dbReference type="Pfam" id="PF05977">
    <property type="entry name" value="MFS_3"/>
    <property type="match status" value="1"/>
</dbReference>
<dbReference type="InterPro" id="IPR010290">
    <property type="entry name" value="TM_effector"/>
</dbReference>
<dbReference type="RefSeq" id="WP_015441147.1">
    <property type="nucleotide sequence ID" value="NC_020520.1"/>
</dbReference>
<name>A0A6C7E5W9_ILUCY</name>
<keyword evidence="3" id="KW-1003">Cell membrane</keyword>
<evidence type="ECO:0000256" key="7">
    <source>
        <dbReference type="SAM" id="Phobius"/>
    </source>
</evidence>
<dbReference type="GO" id="GO:0005886">
    <property type="term" value="C:plasma membrane"/>
    <property type="evidence" value="ECO:0007669"/>
    <property type="project" value="UniProtKB-SubCell"/>
</dbReference>
<dbReference type="PANTHER" id="PTHR23513:SF6">
    <property type="entry name" value="MAJOR FACILITATOR SUPERFAMILY ASSOCIATED DOMAIN-CONTAINING PROTEIN"/>
    <property type="match status" value="1"/>
</dbReference>
<evidence type="ECO:0000256" key="3">
    <source>
        <dbReference type="ARBA" id="ARBA00022475"/>
    </source>
</evidence>